<feature type="compositionally biased region" description="Low complexity" evidence="1">
    <location>
        <begin position="119"/>
        <end position="137"/>
    </location>
</feature>
<reference evidence="3" key="1">
    <citation type="journal article" date="2019" name="Int. J. Syst. Evol. Microbiol.">
        <title>The Global Catalogue of Microorganisms (GCM) 10K type strain sequencing project: providing services to taxonomists for standard genome sequencing and annotation.</title>
        <authorList>
            <consortium name="The Broad Institute Genomics Platform"/>
            <consortium name="The Broad Institute Genome Sequencing Center for Infectious Disease"/>
            <person name="Wu L."/>
            <person name="Ma J."/>
        </authorList>
    </citation>
    <scope>NUCLEOTIDE SEQUENCE [LARGE SCALE GENOMIC DNA]</scope>
    <source>
        <strain evidence="3">CCM 7526</strain>
    </source>
</reference>
<accession>A0ABW4ABW0</accession>
<feature type="region of interest" description="Disordered" evidence="1">
    <location>
        <begin position="46"/>
        <end position="146"/>
    </location>
</feature>
<evidence type="ECO:0000313" key="3">
    <source>
        <dbReference type="Proteomes" id="UP001597183"/>
    </source>
</evidence>
<comment type="caution">
    <text evidence="2">The sequence shown here is derived from an EMBL/GenBank/DDBJ whole genome shotgun (WGS) entry which is preliminary data.</text>
</comment>
<protein>
    <submittedName>
        <fullName evidence="2">Uncharacterized protein</fullName>
    </submittedName>
</protein>
<dbReference type="Proteomes" id="UP001597183">
    <property type="component" value="Unassembled WGS sequence"/>
</dbReference>
<organism evidence="2 3">
    <name type="scientific">Actinoplanes sichuanensis</name>
    <dbReference type="NCBI Taxonomy" id="512349"/>
    <lineage>
        <taxon>Bacteria</taxon>
        <taxon>Bacillati</taxon>
        <taxon>Actinomycetota</taxon>
        <taxon>Actinomycetes</taxon>
        <taxon>Micromonosporales</taxon>
        <taxon>Micromonosporaceae</taxon>
        <taxon>Actinoplanes</taxon>
    </lineage>
</organism>
<evidence type="ECO:0000313" key="2">
    <source>
        <dbReference type="EMBL" id="MFD1367693.1"/>
    </source>
</evidence>
<dbReference type="EMBL" id="JBHTMK010000029">
    <property type="protein sequence ID" value="MFD1367693.1"/>
    <property type="molecule type" value="Genomic_DNA"/>
</dbReference>
<feature type="region of interest" description="Disordered" evidence="1">
    <location>
        <begin position="299"/>
        <end position="369"/>
    </location>
</feature>
<gene>
    <name evidence="2" type="ORF">ACFQ5G_20255</name>
</gene>
<dbReference type="RefSeq" id="WP_317795014.1">
    <property type="nucleotide sequence ID" value="NZ_AP028461.1"/>
</dbReference>
<evidence type="ECO:0000256" key="1">
    <source>
        <dbReference type="SAM" id="MobiDB-lite"/>
    </source>
</evidence>
<name>A0ABW4ABW0_9ACTN</name>
<sequence>MHRRVTHLLLMIGFAIGAYLALSAFDRAAWADGVLPAPPAPIGKPAVDAGKVGTSTVPRKAVPSKPVVPKAEQARSDQRRAASARPVDRKPTLSKIGDRKRPVQTAVVRDLSNPPSAKPVSRAATSRAPSRAVSASANPPKAAATLNRTPEVGTGARIAASDPTAVIDAAVRPSLPRRLPALPPMPVVDVVVDLLPEAGQPTLRSTMAVVNAVVDRLQAIPQSPTASVGSVSGRLPAPGLIVDRSSVDRRLPPAVVAQPLPATTCPAAAPAGGWPADTSAGSSTAGVRAERTANVLRSAPVTPEPPVAPTGPDGQSAGCGGLRDSGGGHVPSTGDVPSSWWPGIPAAGTLAPEQASTTGRSVRYCSPPS</sequence>
<proteinExistence type="predicted"/>
<feature type="compositionally biased region" description="Basic and acidic residues" evidence="1">
    <location>
        <begin position="72"/>
        <end position="101"/>
    </location>
</feature>
<keyword evidence="3" id="KW-1185">Reference proteome</keyword>
<feature type="compositionally biased region" description="Gly residues" evidence="1">
    <location>
        <begin position="317"/>
        <end position="329"/>
    </location>
</feature>